<sequence>MAKLVNEQPTSGHFVAVWVFGGSVWSDTFEYIDGRLHRYCQDVDEEWCETGNNNAIPPQAVAIAYYT</sequence>
<reference evidence="1" key="1">
    <citation type="journal article" date="2021" name="Proc. Natl. Acad. Sci. U.S.A.">
        <title>A Catalog of Tens of Thousands of Viruses from Human Metagenomes Reveals Hidden Associations with Chronic Diseases.</title>
        <authorList>
            <person name="Tisza M.J."/>
            <person name="Buck C.B."/>
        </authorList>
    </citation>
    <scope>NUCLEOTIDE SEQUENCE</scope>
    <source>
        <strain evidence="1">CtTqA28</strain>
    </source>
</reference>
<name>A0A8S5MD83_9CAUD</name>
<evidence type="ECO:0000313" key="1">
    <source>
        <dbReference type="EMBL" id="DAD80289.1"/>
    </source>
</evidence>
<accession>A0A8S5MD83</accession>
<protein>
    <submittedName>
        <fullName evidence="1">Uncharacterized protein</fullName>
    </submittedName>
</protein>
<dbReference type="EMBL" id="BK014882">
    <property type="protein sequence ID" value="DAD80289.1"/>
    <property type="molecule type" value="Genomic_DNA"/>
</dbReference>
<organism evidence="1">
    <name type="scientific">Caudovirales sp. ctTqA28</name>
    <dbReference type="NCBI Taxonomy" id="2826775"/>
    <lineage>
        <taxon>Viruses</taxon>
        <taxon>Duplodnaviria</taxon>
        <taxon>Heunggongvirae</taxon>
        <taxon>Uroviricota</taxon>
        <taxon>Caudoviricetes</taxon>
    </lineage>
</organism>
<proteinExistence type="predicted"/>